<keyword evidence="5 6" id="KW-0408">Iron</keyword>
<dbReference type="RefSeq" id="WP_084119508.1">
    <property type="nucleotide sequence ID" value="NZ_LT838813.1"/>
</dbReference>
<dbReference type="AlphaFoldDB" id="A0A1W2H294"/>
<dbReference type="Gene3D" id="3.10.180.10">
    <property type="entry name" value="2,3-Dihydroxybiphenyl 1,2-Dioxygenase, domain 1"/>
    <property type="match status" value="2"/>
</dbReference>
<dbReference type="SUPFAM" id="SSF52821">
    <property type="entry name" value="Rhodanese/Cell cycle control phosphatase"/>
    <property type="match status" value="1"/>
</dbReference>
<sequence>MRKTTQFRHIFQYVTLLFLFISIISCQSEQKDGNNGSKALMGRGYGINNITLIVEDLDSARKYYNEVLGFDIPVSEMTNKGIFEGTVTITIPFPDMSTLDLLSLEDSVLVSSKDSLVLDFFSRFKGVGFYSLSSSSVDSTYSWLTSRGFELDSLRTYNIANPVPQSSHWVDDQSQIFKVGFVTKKLPNPLPEFVEFSDFPYERMHEWKSFYNMTREFLRHPNGVLGIAAIKVVVEDLEAARKEFKKLGLLELEEIPSENLIRFKIKRNQELHIISPKTSDDALAGFLKQRGSGVFAIVFEVQDLKATHDLLSEKLPKEALLEDLLQNSVTVLKEYAFGVQLEFVEEPEEQAMLAEQLKLNFGSKLDSTAMLYAEGMYLKYCALCHGENREGYAADFAPSLRSHSLMATAQSSNFLRYTIQYGRANTAMAGYYKEQGGPLEYIDVELILKWLNESSGVEKPIELSRDPIKGDVQLGSRIYAEKCAACHGSNGEGISAPALGNPMLLATATDHFLRYAIAEGRDGTPMLAFKDSLSGDEIDAVTAFLRSRASGWDVPEPTAVSLPTPEEYIINPEGGQPDFELREGLYLSAAQLNKAMEDGMRLVLLDARSEVAWRQTHIPGAIPVPYYNEPETFVKDIPNDGTWIIAYCACPHAASGQVISKLKKYGFKNTAILDEGILVWAQLGYPVQIGN</sequence>
<dbReference type="Pfam" id="PF00034">
    <property type="entry name" value="Cytochrom_C"/>
    <property type="match status" value="1"/>
</dbReference>
<dbReference type="GO" id="GO:0046872">
    <property type="term" value="F:metal ion binding"/>
    <property type="evidence" value="ECO:0007669"/>
    <property type="project" value="UniProtKB-KW"/>
</dbReference>
<accession>A0A1W2H294</accession>
<reference evidence="11" key="1">
    <citation type="submission" date="2017-04" db="EMBL/GenBank/DDBJ databases">
        <authorList>
            <person name="Varghese N."/>
            <person name="Submissions S."/>
        </authorList>
    </citation>
    <scope>NUCLEOTIDE SEQUENCE [LARGE SCALE GENOMIC DNA]</scope>
    <source>
        <strain evidence="11">DSM 16537</strain>
    </source>
</reference>
<keyword evidence="4" id="KW-0249">Electron transport</keyword>
<keyword evidence="2 6" id="KW-0349">Heme</keyword>
<dbReference type="PROSITE" id="PS51007">
    <property type="entry name" value="CYTC"/>
    <property type="match status" value="2"/>
</dbReference>
<proteinExistence type="predicted"/>
<feature type="domain" description="VOC" evidence="9">
    <location>
        <begin position="226"/>
        <end position="346"/>
    </location>
</feature>
<dbReference type="InterPro" id="IPR036873">
    <property type="entry name" value="Rhodanese-like_dom_sf"/>
</dbReference>
<dbReference type="OrthoDB" id="9779283at2"/>
<dbReference type="EMBL" id="LT838813">
    <property type="protein sequence ID" value="SMD42738.1"/>
    <property type="molecule type" value="Genomic_DNA"/>
</dbReference>
<evidence type="ECO:0000259" key="8">
    <source>
        <dbReference type="PROSITE" id="PS51007"/>
    </source>
</evidence>
<feature type="domain" description="Rhodanese" evidence="7">
    <location>
        <begin position="598"/>
        <end position="689"/>
    </location>
</feature>
<dbReference type="PROSITE" id="PS51257">
    <property type="entry name" value="PROKAR_LIPOPROTEIN"/>
    <property type="match status" value="1"/>
</dbReference>
<dbReference type="SMART" id="SM00450">
    <property type="entry name" value="RHOD"/>
    <property type="match status" value="1"/>
</dbReference>
<evidence type="ECO:0000256" key="4">
    <source>
        <dbReference type="ARBA" id="ARBA00022982"/>
    </source>
</evidence>
<dbReference type="GO" id="GO:0020037">
    <property type="term" value="F:heme binding"/>
    <property type="evidence" value="ECO:0007669"/>
    <property type="project" value="InterPro"/>
</dbReference>
<evidence type="ECO:0000313" key="11">
    <source>
        <dbReference type="Proteomes" id="UP000192333"/>
    </source>
</evidence>
<dbReference type="InterPro" id="IPR001763">
    <property type="entry name" value="Rhodanese-like_dom"/>
</dbReference>
<dbReference type="InterPro" id="IPR051811">
    <property type="entry name" value="Cytochrome_c550/c551-like"/>
</dbReference>
<dbReference type="PROSITE" id="PS50206">
    <property type="entry name" value="RHODANESE_3"/>
    <property type="match status" value="1"/>
</dbReference>
<dbReference type="PANTHER" id="PTHR37823">
    <property type="entry name" value="CYTOCHROME C-553-LIKE"/>
    <property type="match status" value="1"/>
</dbReference>
<keyword evidence="1" id="KW-0813">Transport</keyword>
<evidence type="ECO:0000256" key="1">
    <source>
        <dbReference type="ARBA" id="ARBA00022448"/>
    </source>
</evidence>
<evidence type="ECO:0000256" key="3">
    <source>
        <dbReference type="ARBA" id="ARBA00022723"/>
    </source>
</evidence>
<dbReference type="InterPro" id="IPR036909">
    <property type="entry name" value="Cyt_c-like_dom_sf"/>
</dbReference>
<evidence type="ECO:0000256" key="2">
    <source>
        <dbReference type="ARBA" id="ARBA00022617"/>
    </source>
</evidence>
<dbReference type="GO" id="GO:0009055">
    <property type="term" value="F:electron transfer activity"/>
    <property type="evidence" value="ECO:0007669"/>
    <property type="project" value="InterPro"/>
</dbReference>
<evidence type="ECO:0000256" key="5">
    <source>
        <dbReference type="ARBA" id="ARBA00023004"/>
    </source>
</evidence>
<evidence type="ECO:0000259" key="9">
    <source>
        <dbReference type="PROSITE" id="PS51819"/>
    </source>
</evidence>
<dbReference type="SUPFAM" id="SSF46626">
    <property type="entry name" value="Cytochrome c"/>
    <property type="match status" value="2"/>
</dbReference>
<dbReference type="GO" id="GO:0016740">
    <property type="term" value="F:transferase activity"/>
    <property type="evidence" value="ECO:0007669"/>
    <property type="project" value="UniProtKB-KW"/>
</dbReference>
<dbReference type="Pfam" id="PF00581">
    <property type="entry name" value="Rhodanese"/>
    <property type="match status" value="1"/>
</dbReference>
<name>A0A1W2H294_9BACT</name>
<dbReference type="InterPro" id="IPR025870">
    <property type="entry name" value="Glyoxalase-like_dom"/>
</dbReference>
<dbReference type="Gene3D" id="1.10.760.10">
    <property type="entry name" value="Cytochrome c-like domain"/>
    <property type="match status" value="2"/>
</dbReference>
<evidence type="ECO:0000256" key="6">
    <source>
        <dbReference type="PROSITE-ProRule" id="PRU00433"/>
    </source>
</evidence>
<evidence type="ECO:0000313" key="10">
    <source>
        <dbReference type="EMBL" id="SMD42738.1"/>
    </source>
</evidence>
<organism evidence="10 11">
    <name type="scientific">Aquiflexum balticum DSM 16537</name>
    <dbReference type="NCBI Taxonomy" id="758820"/>
    <lineage>
        <taxon>Bacteria</taxon>
        <taxon>Pseudomonadati</taxon>
        <taxon>Bacteroidota</taxon>
        <taxon>Cytophagia</taxon>
        <taxon>Cytophagales</taxon>
        <taxon>Cyclobacteriaceae</taxon>
        <taxon>Aquiflexum</taxon>
    </lineage>
</organism>
<keyword evidence="3 6" id="KW-0479">Metal-binding</keyword>
<feature type="domain" description="Cytochrome c" evidence="8">
    <location>
        <begin position="470"/>
        <end position="549"/>
    </location>
</feature>
<protein>
    <submittedName>
        <fullName evidence="10">Rhodanese-related sulfurtransferase</fullName>
    </submittedName>
</protein>
<dbReference type="Pfam" id="PF13468">
    <property type="entry name" value="Glyoxalase_3"/>
    <property type="match status" value="1"/>
</dbReference>
<gene>
    <name evidence="10" type="ORF">SAMN00777080_1301</name>
</gene>
<dbReference type="InterPro" id="IPR037523">
    <property type="entry name" value="VOC_core"/>
</dbReference>
<dbReference type="Proteomes" id="UP000192333">
    <property type="component" value="Chromosome I"/>
</dbReference>
<feature type="domain" description="Cytochrome c" evidence="8">
    <location>
        <begin position="363"/>
        <end position="455"/>
    </location>
</feature>
<dbReference type="STRING" id="758820.SAMN00777080_1301"/>
<evidence type="ECO:0000259" key="7">
    <source>
        <dbReference type="PROSITE" id="PS50206"/>
    </source>
</evidence>
<keyword evidence="10" id="KW-0808">Transferase</keyword>
<dbReference type="SUPFAM" id="SSF54593">
    <property type="entry name" value="Glyoxalase/Bleomycin resistance protein/Dihydroxybiphenyl dioxygenase"/>
    <property type="match status" value="2"/>
</dbReference>
<dbReference type="InterPro" id="IPR009056">
    <property type="entry name" value="Cyt_c-like_dom"/>
</dbReference>
<dbReference type="PROSITE" id="PS51819">
    <property type="entry name" value="VOC"/>
    <property type="match status" value="1"/>
</dbReference>
<dbReference type="InterPro" id="IPR029068">
    <property type="entry name" value="Glyas_Bleomycin-R_OHBP_Dase"/>
</dbReference>
<dbReference type="Gene3D" id="3.40.250.10">
    <property type="entry name" value="Rhodanese-like domain"/>
    <property type="match status" value="1"/>
</dbReference>
<dbReference type="CDD" id="cd00158">
    <property type="entry name" value="RHOD"/>
    <property type="match status" value="1"/>
</dbReference>
<keyword evidence="11" id="KW-1185">Reference proteome</keyword>